<gene>
    <name evidence="1" type="ORF">SS1G_13980</name>
</gene>
<dbReference type="GeneID" id="5481126"/>
<dbReference type="KEGG" id="ssl:SS1G_13980"/>
<protein>
    <submittedName>
        <fullName evidence="1">Uncharacterized protein</fullName>
    </submittedName>
</protein>
<organism evidence="1 2">
    <name type="scientific">Sclerotinia sclerotiorum (strain ATCC 18683 / 1980 / Ss-1)</name>
    <name type="common">White mold</name>
    <name type="synonym">Whetzelinia sclerotiorum</name>
    <dbReference type="NCBI Taxonomy" id="665079"/>
    <lineage>
        <taxon>Eukaryota</taxon>
        <taxon>Fungi</taxon>
        <taxon>Dikarya</taxon>
        <taxon>Ascomycota</taxon>
        <taxon>Pezizomycotina</taxon>
        <taxon>Leotiomycetes</taxon>
        <taxon>Helotiales</taxon>
        <taxon>Sclerotiniaceae</taxon>
        <taxon>Sclerotinia</taxon>
    </lineage>
</organism>
<evidence type="ECO:0000313" key="2">
    <source>
        <dbReference type="Proteomes" id="UP000001312"/>
    </source>
</evidence>
<dbReference type="RefSeq" id="XP_001585120.1">
    <property type="nucleotide sequence ID" value="XM_001585070.1"/>
</dbReference>
<keyword evidence="2" id="KW-1185">Reference proteome</keyword>
<dbReference type="InParanoid" id="A7F8P9"/>
<accession>A7F8P9</accession>
<dbReference type="AlphaFoldDB" id="A7F8P9"/>
<proteinExistence type="predicted"/>
<dbReference type="EMBL" id="CH476648">
    <property type="protein sequence ID" value="EDN99120.1"/>
    <property type="molecule type" value="Genomic_DNA"/>
</dbReference>
<name>A7F8P9_SCLS1</name>
<reference evidence="2" key="1">
    <citation type="journal article" date="2011" name="PLoS Genet.">
        <title>Genomic analysis of the necrotrophic fungal pathogens Sclerotinia sclerotiorum and Botrytis cinerea.</title>
        <authorList>
            <person name="Amselem J."/>
            <person name="Cuomo C.A."/>
            <person name="van Kan J.A."/>
            <person name="Viaud M."/>
            <person name="Benito E.P."/>
            <person name="Couloux A."/>
            <person name="Coutinho P.M."/>
            <person name="de Vries R.P."/>
            <person name="Dyer P.S."/>
            <person name="Fillinger S."/>
            <person name="Fournier E."/>
            <person name="Gout L."/>
            <person name="Hahn M."/>
            <person name="Kohn L."/>
            <person name="Lapalu N."/>
            <person name="Plummer K.M."/>
            <person name="Pradier J.M."/>
            <person name="Quevillon E."/>
            <person name="Sharon A."/>
            <person name="Simon A."/>
            <person name="ten Have A."/>
            <person name="Tudzynski B."/>
            <person name="Tudzynski P."/>
            <person name="Wincker P."/>
            <person name="Andrew M."/>
            <person name="Anthouard V."/>
            <person name="Beever R.E."/>
            <person name="Beffa R."/>
            <person name="Benoit I."/>
            <person name="Bouzid O."/>
            <person name="Brault B."/>
            <person name="Chen Z."/>
            <person name="Choquer M."/>
            <person name="Collemare J."/>
            <person name="Cotton P."/>
            <person name="Danchin E.G."/>
            <person name="Da Silva C."/>
            <person name="Gautier A."/>
            <person name="Giraud C."/>
            <person name="Giraud T."/>
            <person name="Gonzalez C."/>
            <person name="Grossetete S."/>
            <person name="Guldener U."/>
            <person name="Henrissat B."/>
            <person name="Howlett B.J."/>
            <person name="Kodira C."/>
            <person name="Kretschmer M."/>
            <person name="Lappartient A."/>
            <person name="Leroch M."/>
            <person name="Levis C."/>
            <person name="Mauceli E."/>
            <person name="Neuveglise C."/>
            <person name="Oeser B."/>
            <person name="Pearson M."/>
            <person name="Poulain J."/>
            <person name="Poussereau N."/>
            <person name="Quesneville H."/>
            <person name="Rascle C."/>
            <person name="Schumacher J."/>
            <person name="Segurens B."/>
            <person name="Sexton A."/>
            <person name="Silva E."/>
            <person name="Sirven C."/>
            <person name="Soanes D.M."/>
            <person name="Talbot N.J."/>
            <person name="Templeton M."/>
            <person name="Yandava C."/>
            <person name="Yarden O."/>
            <person name="Zeng Q."/>
            <person name="Rollins J.A."/>
            <person name="Lebrun M.H."/>
            <person name="Dickman M."/>
        </authorList>
    </citation>
    <scope>NUCLEOTIDE SEQUENCE [LARGE SCALE GENOMIC DNA]</scope>
    <source>
        <strain evidence="2">ATCC 18683 / 1980 / Ss-1</strain>
    </source>
</reference>
<evidence type="ECO:0000313" key="1">
    <source>
        <dbReference type="EMBL" id="EDN99120.1"/>
    </source>
</evidence>
<dbReference type="Proteomes" id="UP000001312">
    <property type="component" value="Unassembled WGS sequence"/>
</dbReference>
<sequence length="92" mass="10620">MVITERATFTSIYIFQLQYAIYQQYIMESNNQEGRILLAICYVQNDYCYHRNINKANDMSRSDAGSVLILETSNNLKNESAGFKPPTLQNEV</sequence>